<keyword evidence="4" id="KW-0573">Peptidoglycan synthesis</keyword>
<name>A0A501PRK0_9PROT</name>
<dbReference type="Proteomes" id="UP000319148">
    <property type="component" value="Unassembled WGS sequence"/>
</dbReference>
<protein>
    <submittedName>
        <fullName evidence="8">Peptidoglycan bridge formation glycyltransferase FemA/FemB family protein</fullName>
    </submittedName>
</protein>
<evidence type="ECO:0000256" key="2">
    <source>
        <dbReference type="ARBA" id="ARBA00022679"/>
    </source>
</evidence>
<evidence type="ECO:0000256" key="6">
    <source>
        <dbReference type="ARBA" id="ARBA00023316"/>
    </source>
</evidence>
<dbReference type="OrthoDB" id="341858at2"/>
<dbReference type="PROSITE" id="PS51191">
    <property type="entry name" value="FEMABX"/>
    <property type="match status" value="1"/>
</dbReference>
<dbReference type="EMBL" id="VFIY01000004">
    <property type="protein sequence ID" value="TPD62702.1"/>
    <property type="molecule type" value="Genomic_DNA"/>
</dbReference>
<comment type="caution">
    <text evidence="8">The sequence shown here is derived from an EMBL/GenBank/DDBJ whole genome shotgun (WGS) entry which is preliminary data.</text>
</comment>
<dbReference type="Pfam" id="PF13480">
    <property type="entry name" value="Acetyltransf_6"/>
    <property type="match status" value="1"/>
</dbReference>
<gene>
    <name evidence="8" type="ORF">FIV46_01085</name>
</gene>
<keyword evidence="5" id="KW-0012">Acyltransferase</keyword>
<dbReference type="GO" id="GO:0016755">
    <property type="term" value="F:aminoacyltransferase activity"/>
    <property type="evidence" value="ECO:0007669"/>
    <property type="project" value="InterPro"/>
</dbReference>
<dbReference type="GO" id="GO:0008360">
    <property type="term" value="P:regulation of cell shape"/>
    <property type="evidence" value="ECO:0007669"/>
    <property type="project" value="UniProtKB-KW"/>
</dbReference>
<accession>A0A501PRK0</accession>
<evidence type="ECO:0000259" key="7">
    <source>
        <dbReference type="Pfam" id="PF13480"/>
    </source>
</evidence>
<dbReference type="InterPro" id="IPR016181">
    <property type="entry name" value="Acyl_CoA_acyltransferase"/>
</dbReference>
<evidence type="ECO:0000256" key="1">
    <source>
        <dbReference type="ARBA" id="ARBA00009943"/>
    </source>
</evidence>
<dbReference type="GO" id="GO:0009252">
    <property type="term" value="P:peptidoglycan biosynthetic process"/>
    <property type="evidence" value="ECO:0007669"/>
    <property type="project" value="UniProtKB-KW"/>
</dbReference>
<dbReference type="SUPFAM" id="SSF55729">
    <property type="entry name" value="Acyl-CoA N-acyltransferases (Nat)"/>
    <property type="match status" value="2"/>
</dbReference>
<dbReference type="Gene3D" id="3.40.630.30">
    <property type="match status" value="2"/>
</dbReference>
<feature type="domain" description="BioF2-like acetyltransferase" evidence="7">
    <location>
        <begin position="169"/>
        <end position="301"/>
    </location>
</feature>
<evidence type="ECO:0000256" key="3">
    <source>
        <dbReference type="ARBA" id="ARBA00022960"/>
    </source>
</evidence>
<dbReference type="PANTHER" id="PTHR36174:SF1">
    <property type="entry name" value="LIPID II:GLYCINE GLYCYLTRANSFERASE"/>
    <property type="match status" value="1"/>
</dbReference>
<evidence type="ECO:0000313" key="9">
    <source>
        <dbReference type="Proteomes" id="UP000319148"/>
    </source>
</evidence>
<sequence length="327" mass="36849">MAGQVTGNSKRQIHLDWNTLDQVTWDGFLEKVDNCALQQSWAYGAALKEQGARVRRIVAYDGNHPIALAQVIVRSWFGLVKLATLMRGPVWLEEVSPQTRQEVYRQLRRLYPRRKMKFLFLTPEATGPEESALLEAAGLKQVITGYTTLFLDLGKSEQDIWLGLYGKWRNKIRKGEREGLKVLFGDHGHPKTEWLLSREKKQQRDKNYKALPVGLIDAYARHSLGRDVVMTAFVFNKESDPGKDDPVAGAIFLRHGNSVTYHIGWNGPDGRKLHAMNILLWKSILELKNRGCTFLDMGGMNTADGAEIARFKLGSGGEVATLPGTYL</sequence>
<dbReference type="InterPro" id="IPR038740">
    <property type="entry name" value="BioF2-like_GNAT_dom"/>
</dbReference>
<evidence type="ECO:0000256" key="4">
    <source>
        <dbReference type="ARBA" id="ARBA00022984"/>
    </source>
</evidence>
<evidence type="ECO:0000313" key="8">
    <source>
        <dbReference type="EMBL" id="TPD62702.1"/>
    </source>
</evidence>
<keyword evidence="6" id="KW-0961">Cell wall biogenesis/degradation</keyword>
<dbReference type="InterPro" id="IPR050644">
    <property type="entry name" value="PG_Glycine_Bridge_Synth"/>
</dbReference>
<organism evidence="8 9">
    <name type="scientific">Emcibacter nanhaiensis</name>
    <dbReference type="NCBI Taxonomy" id="1505037"/>
    <lineage>
        <taxon>Bacteria</taxon>
        <taxon>Pseudomonadati</taxon>
        <taxon>Pseudomonadota</taxon>
        <taxon>Alphaproteobacteria</taxon>
        <taxon>Emcibacterales</taxon>
        <taxon>Emcibacteraceae</taxon>
        <taxon>Emcibacter</taxon>
    </lineage>
</organism>
<proteinExistence type="inferred from homology"/>
<keyword evidence="9" id="KW-1185">Reference proteome</keyword>
<dbReference type="PANTHER" id="PTHR36174">
    <property type="entry name" value="LIPID II:GLYCINE GLYCYLTRANSFERASE"/>
    <property type="match status" value="1"/>
</dbReference>
<keyword evidence="2 8" id="KW-0808">Transferase</keyword>
<keyword evidence="3" id="KW-0133">Cell shape</keyword>
<dbReference type="GO" id="GO:0071555">
    <property type="term" value="P:cell wall organization"/>
    <property type="evidence" value="ECO:0007669"/>
    <property type="project" value="UniProtKB-KW"/>
</dbReference>
<dbReference type="AlphaFoldDB" id="A0A501PRK0"/>
<dbReference type="InterPro" id="IPR003447">
    <property type="entry name" value="FEMABX"/>
</dbReference>
<evidence type="ECO:0000256" key="5">
    <source>
        <dbReference type="ARBA" id="ARBA00023315"/>
    </source>
</evidence>
<reference evidence="9" key="1">
    <citation type="submission" date="2019-06" db="EMBL/GenBank/DDBJ databases">
        <title>The complete genome of Emcibacter congregatus ZYLT.</title>
        <authorList>
            <person name="Zhao Z."/>
        </authorList>
    </citation>
    <scope>NUCLEOTIDE SEQUENCE [LARGE SCALE GENOMIC DNA]</scope>
    <source>
        <strain evidence="9">MCCC 1A06723</strain>
    </source>
</reference>
<comment type="similarity">
    <text evidence="1">Belongs to the FemABX family.</text>
</comment>